<keyword evidence="5" id="KW-0808">Transferase</keyword>
<comment type="caution">
    <text evidence="13">The sequence shown here is derived from an EMBL/GenBank/DDBJ whole genome shotgun (WGS) entry which is preliminary data.</text>
</comment>
<dbReference type="Pfam" id="PF02603">
    <property type="entry name" value="Hpr_kinase_N"/>
    <property type="match status" value="1"/>
</dbReference>
<proteinExistence type="inferred from homology"/>
<evidence type="ECO:0000256" key="8">
    <source>
        <dbReference type="ARBA" id="ARBA00022840"/>
    </source>
</evidence>
<evidence type="ECO:0000256" key="9">
    <source>
        <dbReference type="ARBA" id="ARBA00023268"/>
    </source>
</evidence>
<feature type="domain" description="HPr kinase/phosphorylase C-terminal" evidence="12">
    <location>
        <begin position="135"/>
        <end position="305"/>
    </location>
</feature>
<protein>
    <submittedName>
        <fullName evidence="13">HPr(Ser) kinase/phosphatase</fullName>
    </submittedName>
</protein>
<dbReference type="PANTHER" id="PTHR30305:SF1">
    <property type="entry name" value="HPR KINASE_PHOSPHORYLASE"/>
    <property type="match status" value="1"/>
</dbReference>
<comment type="similarity">
    <text evidence="2">Belongs to the HPrK/P family.</text>
</comment>
<keyword evidence="7 13" id="KW-0418">Kinase</keyword>
<comment type="catalytic activity">
    <reaction evidence="1">
        <text>[HPr protein]-L-serine + ATP = [HPr protein]-O-phospho-L-serine + ADP + H(+)</text>
        <dbReference type="Rhea" id="RHEA:46600"/>
        <dbReference type="Rhea" id="RHEA-COMP:11602"/>
        <dbReference type="Rhea" id="RHEA-COMP:11603"/>
        <dbReference type="ChEBI" id="CHEBI:15378"/>
        <dbReference type="ChEBI" id="CHEBI:29999"/>
        <dbReference type="ChEBI" id="CHEBI:30616"/>
        <dbReference type="ChEBI" id="CHEBI:83421"/>
        <dbReference type="ChEBI" id="CHEBI:456216"/>
    </reaction>
</comment>
<dbReference type="SUPFAM" id="SSF75138">
    <property type="entry name" value="HprK N-terminal domain-like"/>
    <property type="match status" value="1"/>
</dbReference>
<dbReference type="Proteomes" id="UP001259982">
    <property type="component" value="Unassembled WGS sequence"/>
</dbReference>
<dbReference type="InterPro" id="IPR027417">
    <property type="entry name" value="P-loop_NTPase"/>
</dbReference>
<dbReference type="InterPro" id="IPR028979">
    <property type="entry name" value="Ser_kin/Pase_Hpr-like_N_sf"/>
</dbReference>
<evidence type="ECO:0000256" key="1">
    <source>
        <dbReference type="ARBA" id="ARBA00001120"/>
    </source>
</evidence>
<keyword evidence="6" id="KW-0547">Nucleotide-binding</keyword>
<gene>
    <name evidence="13" type="primary">hprK</name>
    <name evidence="13" type="ORF">RM531_06485</name>
</gene>
<accession>A0ABU3B6Q0</accession>
<dbReference type="CDD" id="cd01918">
    <property type="entry name" value="HprK_C"/>
    <property type="match status" value="1"/>
</dbReference>
<keyword evidence="4" id="KW-0723">Serine/threonine-protein kinase</keyword>
<dbReference type="PANTHER" id="PTHR30305">
    <property type="entry name" value="PROTEIN YJDM-RELATED"/>
    <property type="match status" value="1"/>
</dbReference>
<dbReference type="InterPro" id="IPR011126">
    <property type="entry name" value="Hpr_kin/Pase_Hpr_N"/>
</dbReference>
<evidence type="ECO:0000259" key="11">
    <source>
        <dbReference type="Pfam" id="PF02603"/>
    </source>
</evidence>
<evidence type="ECO:0000256" key="10">
    <source>
        <dbReference type="ARBA" id="ARBA00047657"/>
    </source>
</evidence>
<dbReference type="EMBL" id="JAVRHY010000004">
    <property type="protein sequence ID" value="MDT0618114.1"/>
    <property type="molecule type" value="Genomic_DNA"/>
</dbReference>
<sequence>MDSHAVTVRTVVDALAPALALRWHGAPTGGDNRLDQPAGGETVPKVGYLNFIHPPRVQIIGAAEATYLRQASPALRDHIIDRVRTSDTAMIVIADGMSLEEPHARALQGAGIALLATDTPAHKVSYRMRHYLSSALARRTTVHGVFLEILSIGLLLTGRPAVGKSELALELITRGHRLVADDAPEFALLGPDDLNGGCPPVLQDFLEVRGLGVLNIRAMFGEAAIKRRKQLGLIINLLRPDDPDLPVTDRLSGSRRERDILEVAIPEITLPVAPGHNLAVLVEAACRDHLLRQQGHRSDEIFAARQAAHMQDGAA</sequence>
<dbReference type="RefSeq" id="WP_311658168.1">
    <property type="nucleotide sequence ID" value="NZ_JAVRHY010000004.1"/>
</dbReference>
<dbReference type="InterPro" id="IPR003755">
    <property type="entry name" value="HPr(Ser)_kin/Pase"/>
</dbReference>
<dbReference type="InterPro" id="IPR011104">
    <property type="entry name" value="Hpr_kin/Pase_C"/>
</dbReference>
<evidence type="ECO:0000256" key="6">
    <source>
        <dbReference type="ARBA" id="ARBA00022741"/>
    </source>
</evidence>
<evidence type="ECO:0000256" key="5">
    <source>
        <dbReference type="ARBA" id="ARBA00022679"/>
    </source>
</evidence>
<keyword evidence="9" id="KW-0511">Multifunctional enzyme</keyword>
<dbReference type="GO" id="GO:0016301">
    <property type="term" value="F:kinase activity"/>
    <property type="evidence" value="ECO:0007669"/>
    <property type="project" value="UniProtKB-KW"/>
</dbReference>
<dbReference type="SUPFAM" id="SSF53795">
    <property type="entry name" value="PEP carboxykinase-like"/>
    <property type="match status" value="1"/>
</dbReference>
<dbReference type="Gene3D" id="3.40.50.300">
    <property type="entry name" value="P-loop containing nucleotide triphosphate hydrolases"/>
    <property type="match status" value="1"/>
</dbReference>
<dbReference type="NCBIfam" id="TIGR00679">
    <property type="entry name" value="hpr-ser"/>
    <property type="match status" value="1"/>
</dbReference>
<evidence type="ECO:0000313" key="13">
    <source>
        <dbReference type="EMBL" id="MDT0618114.1"/>
    </source>
</evidence>
<dbReference type="Pfam" id="PF07475">
    <property type="entry name" value="Hpr_kinase_C"/>
    <property type="match status" value="1"/>
</dbReference>
<reference evidence="13 14" key="1">
    <citation type="submission" date="2023-09" db="EMBL/GenBank/DDBJ databases">
        <authorList>
            <person name="Rey-Velasco X."/>
        </authorList>
    </citation>
    <scope>NUCLEOTIDE SEQUENCE [LARGE SCALE GENOMIC DNA]</scope>
    <source>
        <strain evidence="13 14">P385</strain>
    </source>
</reference>
<name>A0ABU3B6Q0_9GAMM</name>
<feature type="domain" description="HPr(Ser) kinase/phosphorylase N-terminal" evidence="11">
    <location>
        <begin position="7"/>
        <end position="132"/>
    </location>
</feature>
<evidence type="ECO:0000256" key="4">
    <source>
        <dbReference type="ARBA" id="ARBA00022527"/>
    </source>
</evidence>
<evidence type="ECO:0000313" key="14">
    <source>
        <dbReference type="Proteomes" id="UP001259982"/>
    </source>
</evidence>
<comment type="subunit">
    <text evidence="3">Homohexamer.</text>
</comment>
<keyword evidence="8" id="KW-0067">ATP-binding</keyword>
<evidence type="ECO:0000256" key="3">
    <source>
        <dbReference type="ARBA" id="ARBA00011643"/>
    </source>
</evidence>
<keyword evidence="14" id="KW-1185">Reference proteome</keyword>
<evidence type="ECO:0000256" key="7">
    <source>
        <dbReference type="ARBA" id="ARBA00022777"/>
    </source>
</evidence>
<organism evidence="13 14">
    <name type="scientific">Spectribacter acetivorans</name>
    <dbReference type="NCBI Taxonomy" id="3075603"/>
    <lineage>
        <taxon>Bacteria</taxon>
        <taxon>Pseudomonadati</taxon>
        <taxon>Pseudomonadota</taxon>
        <taxon>Gammaproteobacteria</taxon>
        <taxon>Salinisphaerales</taxon>
        <taxon>Salinisphaeraceae</taxon>
        <taxon>Spectribacter</taxon>
    </lineage>
</organism>
<dbReference type="Gene3D" id="3.40.1390.20">
    <property type="entry name" value="HprK N-terminal domain-like"/>
    <property type="match status" value="1"/>
</dbReference>
<evidence type="ECO:0000259" key="12">
    <source>
        <dbReference type="Pfam" id="PF07475"/>
    </source>
</evidence>
<comment type="catalytic activity">
    <reaction evidence="10">
        <text>[HPr protein]-O-phospho-L-serine + phosphate + H(+) = [HPr protein]-L-serine + diphosphate</text>
        <dbReference type="Rhea" id="RHEA:46604"/>
        <dbReference type="Rhea" id="RHEA-COMP:11602"/>
        <dbReference type="Rhea" id="RHEA-COMP:11603"/>
        <dbReference type="ChEBI" id="CHEBI:15378"/>
        <dbReference type="ChEBI" id="CHEBI:29999"/>
        <dbReference type="ChEBI" id="CHEBI:33019"/>
        <dbReference type="ChEBI" id="CHEBI:43474"/>
        <dbReference type="ChEBI" id="CHEBI:83421"/>
    </reaction>
</comment>
<evidence type="ECO:0000256" key="2">
    <source>
        <dbReference type="ARBA" id="ARBA00006883"/>
    </source>
</evidence>